<evidence type="ECO:0000256" key="1">
    <source>
        <dbReference type="ARBA" id="ARBA00022898"/>
    </source>
</evidence>
<evidence type="ECO:0000313" key="4">
    <source>
        <dbReference type="Proteomes" id="UP000325579"/>
    </source>
</evidence>
<dbReference type="GO" id="GO:0008483">
    <property type="term" value="F:transaminase activity"/>
    <property type="evidence" value="ECO:0007669"/>
    <property type="project" value="TreeGrafter"/>
</dbReference>
<evidence type="ECO:0000259" key="2">
    <source>
        <dbReference type="Pfam" id="PF00155"/>
    </source>
</evidence>
<dbReference type="SUPFAM" id="SSF53383">
    <property type="entry name" value="PLP-dependent transferases"/>
    <property type="match status" value="1"/>
</dbReference>
<organism evidence="3 4">
    <name type="scientific">Aspergillus pseudonomiae</name>
    <dbReference type="NCBI Taxonomy" id="1506151"/>
    <lineage>
        <taxon>Eukaryota</taxon>
        <taxon>Fungi</taxon>
        <taxon>Dikarya</taxon>
        <taxon>Ascomycota</taxon>
        <taxon>Pezizomycotina</taxon>
        <taxon>Eurotiomycetes</taxon>
        <taxon>Eurotiomycetidae</taxon>
        <taxon>Eurotiales</taxon>
        <taxon>Aspergillaceae</taxon>
        <taxon>Aspergillus</taxon>
        <taxon>Aspergillus subgen. Circumdati</taxon>
    </lineage>
</organism>
<dbReference type="GeneID" id="43671736"/>
<dbReference type="InterPro" id="IPR015422">
    <property type="entry name" value="PyrdxlP-dep_Trfase_small"/>
</dbReference>
<dbReference type="Gene3D" id="3.40.640.10">
    <property type="entry name" value="Type I PLP-dependent aspartate aminotransferase-like (Major domain)"/>
    <property type="match status" value="1"/>
</dbReference>
<dbReference type="PRINTS" id="PR00753">
    <property type="entry name" value="ACCSYNTHASE"/>
</dbReference>
<dbReference type="CDD" id="cd00609">
    <property type="entry name" value="AAT_like"/>
    <property type="match status" value="1"/>
</dbReference>
<dbReference type="Gene3D" id="3.90.1150.10">
    <property type="entry name" value="Aspartate Aminotransferase, domain 1"/>
    <property type="match status" value="1"/>
</dbReference>
<dbReference type="InterPro" id="IPR015421">
    <property type="entry name" value="PyrdxlP-dep_Trfase_major"/>
</dbReference>
<dbReference type="PANTHER" id="PTHR43795">
    <property type="entry name" value="BIFUNCTIONAL ASPARTATE AMINOTRANSFERASE AND GLUTAMATE/ASPARTATE-PREPHENATE AMINOTRANSFERASE-RELATED"/>
    <property type="match status" value="1"/>
</dbReference>
<accession>A0A5N7DGU0</accession>
<dbReference type="InterPro" id="IPR004839">
    <property type="entry name" value="Aminotransferase_I/II_large"/>
</dbReference>
<dbReference type="EMBL" id="ML736764">
    <property type="protein sequence ID" value="KAE8404878.1"/>
    <property type="molecule type" value="Genomic_DNA"/>
</dbReference>
<protein>
    <submittedName>
        <fullName evidence="3">Acc synthase</fullName>
    </submittedName>
</protein>
<accession>A0A5N6HI34</accession>
<dbReference type="OrthoDB" id="7042322at2759"/>
<name>A0A5N6HI34_9EURO</name>
<dbReference type="Pfam" id="PF00155">
    <property type="entry name" value="Aminotran_1_2"/>
    <property type="match status" value="1"/>
</dbReference>
<dbReference type="GO" id="GO:0006520">
    <property type="term" value="P:amino acid metabolic process"/>
    <property type="evidence" value="ECO:0007669"/>
    <property type="project" value="TreeGrafter"/>
</dbReference>
<dbReference type="PANTHER" id="PTHR43795:SF39">
    <property type="entry name" value="AMINOTRANSFERASE CLASS I_CLASSII DOMAIN-CONTAINING PROTEIN"/>
    <property type="match status" value="1"/>
</dbReference>
<dbReference type="InterPro" id="IPR050478">
    <property type="entry name" value="Ethylene_sulfur-biosynth"/>
</dbReference>
<gene>
    <name evidence="3" type="ORF">BDV37DRAFT_282410</name>
</gene>
<keyword evidence="4" id="KW-1185">Reference proteome</keyword>
<feature type="domain" description="Aminotransferase class I/classII large" evidence="2">
    <location>
        <begin position="45"/>
        <end position="408"/>
    </location>
</feature>
<proteinExistence type="predicted"/>
<reference evidence="3 4" key="1">
    <citation type="submission" date="2019-04" db="EMBL/GenBank/DDBJ databases">
        <authorList>
            <consortium name="DOE Joint Genome Institute"/>
            <person name="Mondo S."/>
            <person name="Kjaerbolling I."/>
            <person name="Vesth T."/>
            <person name="Frisvad J.C."/>
            <person name="Nybo J.L."/>
            <person name="Theobald S."/>
            <person name="Kildgaard S."/>
            <person name="Isbrandt T."/>
            <person name="Kuo A."/>
            <person name="Sato A."/>
            <person name="Lyhne E.K."/>
            <person name="Kogle M.E."/>
            <person name="Wiebenga A."/>
            <person name="Kun R.S."/>
            <person name="Lubbers R.J."/>
            <person name="Makela M.R."/>
            <person name="Barry K."/>
            <person name="Chovatia M."/>
            <person name="Clum A."/>
            <person name="Daum C."/>
            <person name="Haridas S."/>
            <person name="He G."/>
            <person name="LaButti K."/>
            <person name="Lipzen A."/>
            <person name="Riley R."/>
            <person name="Salamov A."/>
            <person name="Simmons B.A."/>
            <person name="Magnuson J.K."/>
            <person name="Henrissat B."/>
            <person name="Mortensen U.H."/>
            <person name="Larsen T.O."/>
            <person name="Devries R.P."/>
            <person name="Grigoriev I.V."/>
            <person name="Machida M."/>
            <person name="Baker S.E."/>
            <person name="Andersen M.R."/>
            <person name="Cantor M.N."/>
            <person name="Hua S.X."/>
        </authorList>
    </citation>
    <scope>NUCLEOTIDE SEQUENCE [LARGE SCALE GENOMIC DNA]</scope>
    <source>
        <strain evidence="3 4">CBS 119388</strain>
    </source>
</reference>
<dbReference type="RefSeq" id="XP_031942197.1">
    <property type="nucleotide sequence ID" value="XM_032087045.1"/>
</dbReference>
<dbReference type="AlphaFoldDB" id="A0A5N6HI34"/>
<sequence>MLSRRGAQWATIGFAHGEQNNYNAATNPKGIVSFANAENSLMHDDLTSFINEHNDFDKRCCAYGEGYTGTLCLRRAMAAHLNAHFHPANNIVPEEITFAAGVTYLNEASTLILCDPDQNDGIMLGRPVYGAFARDLAMRTNIHLEYVSVGDTDQFSPSCVAGFESGFEAAKARGTNIKALMICNPHNPLGRCYSRQTLIGLLRLCASKGIHLISDEIYALSVYERHDRESETFTSIRAIDPTGIIDPSQVHVLYGMSNDFGASGMRMGCIISQNEEFTRATRATCRFSSPSQFSMDLAVKSPEDQEFVAKFLKRSHHCLLQSRLLVEDLLSQEGISYSQKGNAGFFLWLDLGAFLPLHETGGDGWAAQRLLTDRFSKAGVIMSTGAEYRAPSPGRFRLVFCLDPDTLKASEEFHAF</sequence>
<evidence type="ECO:0000313" key="3">
    <source>
        <dbReference type="EMBL" id="KAE8404878.1"/>
    </source>
</evidence>
<dbReference type="Proteomes" id="UP000325579">
    <property type="component" value="Unassembled WGS sequence"/>
</dbReference>
<dbReference type="GO" id="GO:0030170">
    <property type="term" value="F:pyridoxal phosphate binding"/>
    <property type="evidence" value="ECO:0007669"/>
    <property type="project" value="InterPro"/>
</dbReference>
<keyword evidence="1" id="KW-0663">Pyridoxal phosphate</keyword>
<dbReference type="InterPro" id="IPR015424">
    <property type="entry name" value="PyrdxlP-dep_Trfase"/>
</dbReference>